<evidence type="ECO:0000256" key="1">
    <source>
        <dbReference type="SAM" id="SignalP"/>
    </source>
</evidence>
<keyword evidence="5" id="KW-1185">Reference proteome</keyword>
<evidence type="ECO:0000313" key="4">
    <source>
        <dbReference type="EMBL" id="MFC3812506.1"/>
    </source>
</evidence>
<dbReference type="SUPFAM" id="SSF53474">
    <property type="entry name" value="alpha/beta-Hydrolases"/>
    <property type="match status" value="1"/>
</dbReference>
<dbReference type="EMBL" id="JBHRYQ010000001">
    <property type="protein sequence ID" value="MFC3812506.1"/>
    <property type="molecule type" value="Genomic_DNA"/>
</dbReference>
<dbReference type="InterPro" id="IPR013830">
    <property type="entry name" value="SGNH_hydro"/>
</dbReference>
<evidence type="ECO:0000313" key="5">
    <source>
        <dbReference type="Proteomes" id="UP001595616"/>
    </source>
</evidence>
<dbReference type="Pfam" id="PF01738">
    <property type="entry name" value="DLH"/>
    <property type="match status" value="1"/>
</dbReference>
<name>A0ABV7Z017_9BACT</name>
<evidence type="ECO:0000259" key="3">
    <source>
        <dbReference type="Pfam" id="PF13472"/>
    </source>
</evidence>
<proteinExistence type="predicted"/>
<dbReference type="InterPro" id="IPR002925">
    <property type="entry name" value="Dienelactn_hydro"/>
</dbReference>
<keyword evidence="1" id="KW-0732">Signal</keyword>
<feature type="domain" description="SGNH hydrolase-type esterase" evidence="3">
    <location>
        <begin position="346"/>
        <end position="507"/>
    </location>
</feature>
<feature type="chain" id="PRO_5046870687" evidence="1">
    <location>
        <begin position="18"/>
        <end position="525"/>
    </location>
</feature>
<comment type="caution">
    <text evidence="4">The sequence shown here is derived from an EMBL/GenBank/DDBJ whole genome shotgun (WGS) entry which is preliminary data.</text>
</comment>
<feature type="domain" description="Dienelactone hydrolase" evidence="2">
    <location>
        <begin position="135"/>
        <end position="268"/>
    </location>
</feature>
<dbReference type="InterPro" id="IPR036514">
    <property type="entry name" value="SGNH_hydro_sf"/>
</dbReference>
<dbReference type="PANTHER" id="PTHR30383">
    <property type="entry name" value="THIOESTERASE 1/PROTEASE 1/LYSOPHOSPHOLIPASE L1"/>
    <property type="match status" value="1"/>
</dbReference>
<evidence type="ECO:0000259" key="2">
    <source>
        <dbReference type="Pfam" id="PF01738"/>
    </source>
</evidence>
<dbReference type="Proteomes" id="UP001595616">
    <property type="component" value="Unassembled WGS sequence"/>
</dbReference>
<dbReference type="Pfam" id="PF13472">
    <property type="entry name" value="Lipase_GDSL_2"/>
    <property type="match status" value="1"/>
</dbReference>
<feature type="signal peptide" evidence="1">
    <location>
        <begin position="1"/>
        <end position="17"/>
    </location>
</feature>
<dbReference type="SUPFAM" id="SSF52266">
    <property type="entry name" value="SGNH hydrolase"/>
    <property type="match status" value="1"/>
</dbReference>
<dbReference type="PANTHER" id="PTHR30383:SF5">
    <property type="entry name" value="SGNH HYDROLASE-TYPE ESTERASE DOMAIN-CONTAINING PROTEIN"/>
    <property type="match status" value="1"/>
</dbReference>
<sequence>MKFKTCLLLFCSFLTFAQKEIKLYNGPAPGSENWTRVEKSTFGPDSNLIVYNVVDPTLTMYLPEKKNATGTAMLIAPGGAFHILSMDSEGHKVAKMLQSKGVAAFVLKYRLSEIKTDNPFAEVMQLIGNSKKLDEINAPTIEMDIKDAQTALTYIRANAEEFDINIDKVGMMGFSAGGTLTLGTFYASPQNQKPNFIAPIYPYIPAVDYLKKVPTSPTPIFIALASDDQLGFAPANTQLYLDWHKAGNPAELHVYEKGGHGFGMNVKNIPTDTWHERLTDWMKAQGLLSRKHKADWEKPYTDLQLEEMAKAQALKRSRDFANLEKYREANAALEVPSKTKKRVVFTGDSITEGWVRADPEFFKENNFEGRGISGQTSPQTLLRFQQDVVELKPEVVVINIGINDIAENTGDYMEYYTLGNYRSMIAVAKANNIKVVLASVMPAYQFPWRKEIKDVPAKVISLNKGIKKLADENGLVYLDYFNALKDERNGLSKEMAGDGVHPTLPCYKIMEKMAKEAIGKAMVKK</sequence>
<dbReference type="Gene3D" id="3.40.50.1820">
    <property type="entry name" value="alpha/beta hydrolase"/>
    <property type="match status" value="1"/>
</dbReference>
<reference evidence="5" key="1">
    <citation type="journal article" date="2019" name="Int. J. Syst. Evol. Microbiol.">
        <title>The Global Catalogue of Microorganisms (GCM) 10K type strain sequencing project: providing services to taxonomists for standard genome sequencing and annotation.</title>
        <authorList>
            <consortium name="The Broad Institute Genomics Platform"/>
            <consortium name="The Broad Institute Genome Sequencing Center for Infectious Disease"/>
            <person name="Wu L."/>
            <person name="Ma J."/>
        </authorList>
    </citation>
    <scope>NUCLEOTIDE SEQUENCE [LARGE SCALE GENOMIC DNA]</scope>
    <source>
        <strain evidence="5">CECT 7956</strain>
    </source>
</reference>
<dbReference type="InterPro" id="IPR029058">
    <property type="entry name" value="AB_hydrolase_fold"/>
</dbReference>
<dbReference type="Gene3D" id="3.40.50.1110">
    <property type="entry name" value="SGNH hydrolase"/>
    <property type="match status" value="1"/>
</dbReference>
<gene>
    <name evidence="4" type="ORF">ACFOOI_17735</name>
</gene>
<dbReference type="RefSeq" id="WP_379839387.1">
    <property type="nucleotide sequence ID" value="NZ_JBHRYQ010000001.1"/>
</dbReference>
<protein>
    <submittedName>
        <fullName evidence="4">GDSL-type esterase/lipase family protein</fullName>
    </submittedName>
</protein>
<dbReference type="InterPro" id="IPR051532">
    <property type="entry name" value="Ester_Hydrolysis_Enzymes"/>
</dbReference>
<accession>A0ABV7Z017</accession>
<organism evidence="4 5">
    <name type="scientific">Lacihabitans lacunae</name>
    <dbReference type="NCBI Taxonomy" id="1028214"/>
    <lineage>
        <taxon>Bacteria</taxon>
        <taxon>Pseudomonadati</taxon>
        <taxon>Bacteroidota</taxon>
        <taxon>Cytophagia</taxon>
        <taxon>Cytophagales</taxon>
        <taxon>Leadbetterellaceae</taxon>
        <taxon>Lacihabitans</taxon>
    </lineage>
</organism>